<protein>
    <recommendedName>
        <fullName evidence="3">HK97 gp10 family phage protein</fullName>
    </recommendedName>
</protein>
<dbReference type="PATRIC" id="fig|361041.3.peg.3546"/>
<sequence length="151" mass="16362">MTLSFEAQVADWAQSVEGALEVVFRESVQELVEQMDLLLVQTVYDAPPAPSGYKRTGFLRASLVASQTAMPLLTRDNPGVPVPADLGDVMLVISGSDLGETIYLGYTANYAGYVHYSANGEAGRPWVTMAGQRWPMIVDQVAARVRARLGL</sequence>
<comment type="caution">
    <text evidence="1">The sequence shown here is derived from an EMBL/GenBank/DDBJ whole genome shotgun (WGS) entry which is preliminary data.</text>
</comment>
<accession>A0A0F5LEJ9</accession>
<evidence type="ECO:0000313" key="1">
    <source>
        <dbReference type="EMBL" id="KKB80783.1"/>
    </source>
</evidence>
<proteinExistence type="predicted"/>
<dbReference type="STRING" id="361041.VW35_00815"/>
<reference evidence="1 2" key="1">
    <citation type="submission" date="2015-03" db="EMBL/GenBank/DDBJ databases">
        <authorList>
            <person name="Hassan Y.I."/>
            <person name="Lepp D."/>
            <person name="Zhou T."/>
        </authorList>
    </citation>
    <scope>NUCLEOTIDE SEQUENCE [LARGE SCALE GENOMIC DNA]</scope>
    <source>
        <strain evidence="1 2">GH2-10</strain>
    </source>
</reference>
<keyword evidence="2" id="KW-1185">Reference proteome</keyword>
<dbReference type="RefSeq" id="WP_046141136.1">
    <property type="nucleotide sequence ID" value="NZ_LAJG01000005.1"/>
</dbReference>
<gene>
    <name evidence="1" type="ORF">VW35_00815</name>
</gene>
<organism evidence="1 2">
    <name type="scientific">Devosia soli</name>
    <dbReference type="NCBI Taxonomy" id="361041"/>
    <lineage>
        <taxon>Bacteria</taxon>
        <taxon>Pseudomonadati</taxon>
        <taxon>Pseudomonadota</taxon>
        <taxon>Alphaproteobacteria</taxon>
        <taxon>Hyphomicrobiales</taxon>
        <taxon>Devosiaceae</taxon>
        <taxon>Devosia</taxon>
    </lineage>
</organism>
<evidence type="ECO:0008006" key="3">
    <source>
        <dbReference type="Google" id="ProtNLM"/>
    </source>
</evidence>
<name>A0A0F5LEJ9_9HYPH</name>
<evidence type="ECO:0000313" key="2">
    <source>
        <dbReference type="Proteomes" id="UP000033514"/>
    </source>
</evidence>
<dbReference type="OrthoDB" id="982480at2"/>
<dbReference type="EMBL" id="LAJG01000005">
    <property type="protein sequence ID" value="KKB80783.1"/>
    <property type="molecule type" value="Genomic_DNA"/>
</dbReference>
<dbReference type="AlphaFoldDB" id="A0A0F5LEJ9"/>
<dbReference type="Proteomes" id="UP000033514">
    <property type="component" value="Unassembled WGS sequence"/>
</dbReference>